<evidence type="ECO:0000256" key="1">
    <source>
        <dbReference type="SAM" id="MobiDB-lite"/>
    </source>
</evidence>
<feature type="compositionally biased region" description="Polar residues" evidence="1">
    <location>
        <begin position="48"/>
        <end position="62"/>
    </location>
</feature>
<proteinExistence type="predicted"/>
<feature type="region of interest" description="Disordered" evidence="1">
    <location>
        <begin position="40"/>
        <end position="62"/>
    </location>
</feature>
<organism evidence="3 4">
    <name type="scientific">Bacteroides salyersiae</name>
    <dbReference type="NCBI Taxonomy" id="291644"/>
    <lineage>
        <taxon>Bacteria</taxon>
        <taxon>Pseudomonadati</taxon>
        <taxon>Bacteroidota</taxon>
        <taxon>Bacteroidia</taxon>
        <taxon>Bacteroidales</taxon>
        <taxon>Bacteroidaceae</taxon>
        <taxon>Bacteroides</taxon>
    </lineage>
</organism>
<evidence type="ECO:0008006" key="5">
    <source>
        <dbReference type="Google" id="ProtNLM"/>
    </source>
</evidence>
<dbReference type="RefSeq" id="WP_130058500.1">
    <property type="nucleotide sequence ID" value="NZ_CP081899.1"/>
</dbReference>
<dbReference type="EMBL" id="VWMK01000004">
    <property type="protein sequence ID" value="KAA3767788.1"/>
    <property type="molecule type" value="Genomic_DNA"/>
</dbReference>
<dbReference type="AlphaFoldDB" id="A0A7J4XLD7"/>
<evidence type="ECO:0000313" key="3">
    <source>
        <dbReference type="EMBL" id="KAA3767788.1"/>
    </source>
</evidence>
<protein>
    <recommendedName>
        <fullName evidence="5">Lipoprotein</fullName>
    </recommendedName>
</protein>
<sequence length="160" mass="17634">MKKLICRRWAYKYCSLILLNLVFGCCISCSTDDDDNGYDNDGGSSGGHTESPTPSKKSKPTISTVAATTDMTEFNIIFKVKANDDEDNVSVTLYYGSSESSMTKTKTCSRYYGGSATATKNYIFFKSFVMGSSKSKIYYKGKVQNSVGSAETSTSYTYYK</sequence>
<accession>A0A7J4XLD7</accession>
<evidence type="ECO:0000313" key="4">
    <source>
        <dbReference type="Proteomes" id="UP000422221"/>
    </source>
</evidence>
<keyword evidence="2" id="KW-0732">Signal</keyword>
<comment type="caution">
    <text evidence="3">The sequence shown here is derived from an EMBL/GenBank/DDBJ whole genome shotgun (WGS) entry which is preliminary data.</text>
</comment>
<dbReference type="PROSITE" id="PS51257">
    <property type="entry name" value="PROKAR_LIPOPROTEIN"/>
    <property type="match status" value="1"/>
</dbReference>
<evidence type="ECO:0000256" key="2">
    <source>
        <dbReference type="SAM" id="SignalP"/>
    </source>
</evidence>
<gene>
    <name evidence="3" type="ORF">F3F73_05135</name>
</gene>
<reference evidence="3 4" key="1">
    <citation type="journal article" date="2019" name="Nat. Med.">
        <title>A library of human gut bacterial isolates paired with longitudinal multiomics data enables mechanistic microbiome research.</title>
        <authorList>
            <person name="Poyet M."/>
            <person name="Groussin M."/>
            <person name="Gibbons S.M."/>
            <person name="Avila-Pacheco J."/>
            <person name="Jiang X."/>
            <person name="Kearney S.M."/>
            <person name="Perrotta A.R."/>
            <person name="Berdy B."/>
            <person name="Zhao S."/>
            <person name="Lieberman T.D."/>
            <person name="Swanson P.K."/>
            <person name="Smith M."/>
            <person name="Roesemann S."/>
            <person name="Alexander J.E."/>
            <person name="Rich S.A."/>
            <person name="Livny J."/>
            <person name="Vlamakis H."/>
            <person name="Clish C."/>
            <person name="Bullock K."/>
            <person name="Deik A."/>
            <person name="Scott J."/>
            <person name="Pierce K.A."/>
            <person name="Xavier R.J."/>
            <person name="Alm E.J."/>
        </authorList>
    </citation>
    <scope>NUCLEOTIDE SEQUENCE [LARGE SCALE GENOMIC DNA]</scope>
    <source>
        <strain evidence="3 4">BIOML-A10</strain>
    </source>
</reference>
<feature type="chain" id="PRO_5029804427" description="Lipoprotein" evidence="2">
    <location>
        <begin position="31"/>
        <end position="160"/>
    </location>
</feature>
<dbReference type="Proteomes" id="UP000422221">
    <property type="component" value="Unassembled WGS sequence"/>
</dbReference>
<name>A0A7J4XLD7_9BACE</name>
<feature type="signal peptide" evidence="2">
    <location>
        <begin position="1"/>
        <end position="30"/>
    </location>
</feature>